<accession>A0A3E0VII6</accession>
<dbReference type="RefSeq" id="WP_116414821.1">
    <property type="nucleotide sequence ID" value="NZ_NBWZ01000001.1"/>
</dbReference>
<protein>
    <recommendedName>
        <fullName evidence="1">D-serine dehydratase-like domain-containing protein</fullName>
    </recommendedName>
</protein>
<evidence type="ECO:0000313" key="2">
    <source>
        <dbReference type="EMBL" id="RFA09435.1"/>
    </source>
</evidence>
<keyword evidence="3" id="KW-1185">Reference proteome</keyword>
<dbReference type="SMART" id="SM01119">
    <property type="entry name" value="D-ser_dehydrat"/>
    <property type="match status" value="1"/>
</dbReference>
<dbReference type="InterPro" id="IPR042208">
    <property type="entry name" value="D-ser_dehydrat-like_sf"/>
</dbReference>
<sequence>MATSDDLPRMVLHDAAIENNIALMAAFCESSGMLLAPHAKTHLSKELCDRQRAAGAWGLTAATTSQVRTLVAFGAPRILHANLLVDAAAIDFVASTFLAADRAVEYLCYVDSAAGLQLLERRLETLAPARTLRVLVELGFTGGRTGVRSESDARQLGHAVAASNRLELAGVAGYEGLMPQGDGVFPDAAPELLAGIRRLATYFHEQGLFAGTPVVTAGGSSYFDLVAAELGPQNFGFEVLPVLRSGCYLTHDHGVYERTSPFGAELRSGILGPDAGFQAAFELQASVLSTPEPGRVIVGFGRREVPTDDRLPAVLGDLSGVLDTSGWTVTGVNDHHAYLRVPTDTRVAPGTVLRFGIGHPCGAFDRWRSIPLVDEHDAVIGELTPAL</sequence>
<dbReference type="PANTHER" id="PTHR28004:SF8">
    <property type="entry name" value="D-SERINE DEAMINASE"/>
    <property type="match status" value="1"/>
</dbReference>
<dbReference type="SUPFAM" id="SSF51419">
    <property type="entry name" value="PLP-binding barrel"/>
    <property type="match status" value="1"/>
</dbReference>
<dbReference type="EMBL" id="NBWZ01000001">
    <property type="protein sequence ID" value="RFA09435.1"/>
    <property type="molecule type" value="Genomic_DNA"/>
</dbReference>
<evidence type="ECO:0000259" key="1">
    <source>
        <dbReference type="SMART" id="SM01119"/>
    </source>
</evidence>
<reference evidence="2 3" key="1">
    <citation type="submission" date="2017-04" db="EMBL/GenBank/DDBJ databases">
        <title>Comparative genome analysis of Subtercola boreus.</title>
        <authorList>
            <person name="Cho Y.-J."/>
            <person name="Cho A."/>
            <person name="Kim O.-S."/>
            <person name="Lee J.-I."/>
        </authorList>
    </citation>
    <scope>NUCLEOTIDE SEQUENCE [LARGE SCALE GENOMIC DNA]</scope>
    <source>
        <strain evidence="2 3">K300</strain>
    </source>
</reference>
<dbReference type="Proteomes" id="UP000256486">
    <property type="component" value="Unassembled WGS sequence"/>
</dbReference>
<dbReference type="OrthoDB" id="9811417at2"/>
<organism evidence="2 3">
    <name type="scientific">Subtercola boreus</name>
    <dbReference type="NCBI Taxonomy" id="120213"/>
    <lineage>
        <taxon>Bacteria</taxon>
        <taxon>Bacillati</taxon>
        <taxon>Actinomycetota</taxon>
        <taxon>Actinomycetes</taxon>
        <taxon>Micrococcales</taxon>
        <taxon>Microbacteriaceae</taxon>
        <taxon>Subtercola</taxon>
    </lineage>
</organism>
<dbReference type="Gene3D" id="2.40.37.20">
    <property type="entry name" value="D-serine dehydratase-like domain"/>
    <property type="match status" value="1"/>
</dbReference>
<dbReference type="PANTHER" id="PTHR28004">
    <property type="entry name" value="ZGC:162816-RELATED"/>
    <property type="match status" value="1"/>
</dbReference>
<dbReference type="Gene3D" id="3.20.20.10">
    <property type="entry name" value="Alanine racemase"/>
    <property type="match status" value="1"/>
</dbReference>
<dbReference type="InterPro" id="IPR029066">
    <property type="entry name" value="PLP-binding_barrel"/>
</dbReference>
<gene>
    <name evidence="2" type="ORF">B7R54_09490</name>
</gene>
<dbReference type="InterPro" id="IPR026956">
    <property type="entry name" value="D-ser_dehydrat-like_dom"/>
</dbReference>
<comment type="caution">
    <text evidence="2">The sequence shown here is derived from an EMBL/GenBank/DDBJ whole genome shotgun (WGS) entry which is preliminary data.</text>
</comment>
<dbReference type="Pfam" id="PF14031">
    <property type="entry name" value="D-ser_dehydrat"/>
    <property type="match status" value="1"/>
</dbReference>
<proteinExistence type="predicted"/>
<feature type="domain" description="D-serine dehydratase-like" evidence="1">
    <location>
        <begin position="280"/>
        <end position="374"/>
    </location>
</feature>
<dbReference type="InterPro" id="IPR051466">
    <property type="entry name" value="D-amino_acid_metab_enzyme"/>
</dbReference>
<dbReference type="AlphaFoldDB" id="A0A3E0VII6"/>
<name>A0A3E0VII6_9MICO</name>
<evidence type="ECO:0000313" key="3">
    <source>
        <dbReference type="Proteomes" id="UP000256486"/>
    </source>
</evidence>